<evidence type="ECO:0000256" key="1">
    <source>
        <dbReference type="SAM" id="Phobius"/>
    </source>
</evidence>
<keyword evidence="1" id="KW-1133">Transmembrane helix</keyword>
<evidence type="ECO:0000313" key="2">
    <source>
        <dbReference type="EMBL" id="DAE13713.1"/>
    </source>
</evidence>
<keyword evidence="1" id="KW-0472">Membrane</keyword>
<proteinExistence type="predicted"/>
<accession>A0A8S5Q4H7</accession>
<feature type="transmembrane region" description="Helical" evidence="1">
    <location>
        <begin position="32"/>
        <end position="59"/>
    </location>
</feature>
<reference evidence="2" key="1">
    <citation type="journal article" date="2021" name="Proc. Natl. Acad. Sci. U.S.A.">
        <title>A Catalog of Tens of Thousands of Viruses from Human Metagenomes Reveals Hidden Associations with Chronic Diseases.</title>
        <authorList>
            <person name="Tisza M.J."/>
            <person name="Buck C.B."/>
        </authorList>
    </citation>
    <scope>NUCLEOTIDE SEQUENCE</scope>
    <source>
        <strain evidence="2">CtQqU1</strain>
    </source>
</reference>
<keyword evidence="1" id="KW-0812">Transmembrane</keyword>
<protein>
    <submittedName>
        <fullName evidence="2">Uncharacterized protein</fullName>
    </submittedName>
</protein>
<name>A0A8S5Q4H7_9CAUD</name>
<organism evidence="2">
    <name type="scientific">Siphoviridae sp. ctQqU1</name>
    <dbReference type="NCBI Taxonomy" id="2825496"/>
    <lineage>
        <taxon>Viruses</taxon>
        <taxon>Duplodnaviria</taxon>
        <taxon>Heunggongvirae</taxon>
        <taxon>Uroviricota</taxon>
        <taxon>Caudoviricetes</taxon>
    </lineage>
</organism>
<dbReference type="EMBL" id="BK015568">
    <property type="protein sequence ID" value="DAE13713.1"/>
    <property type="molecule type" value="Genomic_DNA"/>
</dbReference>
<sequence length="61" mass="6650">MPKLCVPRGVLCRQSGGFFANKTVKLSILSSFYISIFISSSAHVALCRVGAFLFLLTVIKL</sequence>